<evidence type="ECO:0000256" key="1">
    <source>
        <dbReference type="ARBA" id="ARBA00006484"/>
    </source>
</evidence>
<dbReference type="Proteomes" id="UP000642748">
    <property type="component" value="Unassembled WGS sequence"/>
</dbReference>
<evidence type="ECO:0000313" key="5">
    <source>
        <dbReference type="EMBL" id="GIH19705.1"/>
    </source>
</evidence>
<dbReference type="PRINTS" id="PR00080">
    <property type="entry name" value="SDRFAMILY"/>
</dbReference>
<name>A0A8J3VUY3_9ACTN</name>
<protein>
    <submittedName>
        <fullName evidence="5">Dehydrogenase</fullName>
    </submittedName>
</protein>
<dbReference type="GO" id="GO:0016491">
    <property type="term" value="F:oxidoreductase activity"/>
    <property type="evidence" value="ECO:0007669"/>
    <property type="project" value="UniProtKB-KW"/>
</dbReference>
<dbReference type="SUPFAM" id="SSF51735">
    <property type="entry name" value="NAD(P)-binding Rossmann-fold domains"/>
    <property type="match status" value="1"/>
</dbReference>
<dbReference type="GO" id="GO:0016020">
    <property type="term" value="C:membrane"/>
    <property type="evidence" value="ECO:0007669"/>
    <property type="project" value="TreeGrafter"/>
</dbReference>
<dbReference type="AlphaFoldDB" id="A0A8J3VUY3"/>
<evidence type="ECO:0000256" key="2">
    <source>
        <dbReference type="ARBA" id="ARBA00022857"/>
    </source>
</evidence>
<dbReference type="InterPro" id="IPR002347">
    <property type="entry name" value="SDR_fam"/>
</dbReference>
<gene>
    <name evidence="5" type="ORF">Raf01_78770</name>
</gene>
<dbReference type="PANTHER" id="PTHR43490:SF99">
    <property type="entry name" value="SHORT-CHAIN DEHYDROGENASE_REDUCTASE"/>
    <property type="match status" value="1"/>
</dbReference>
<evidence type="ECO:0000313" key="6">
    <source>
        <dbReference type="Proteomes" id="UP000642748"/>
    </source>
</evidence>
<evidence type="ECO:0000256" key="3">
    <source>
        <dbReference type="ARBA" id="ARBA00023002"/>
    </source>
</evidence>
<dbReference type="InterPro" id="IPR020904">
    <property type="entry name" value="Sc_DH/Rdtase_CS"/>
</dbReference>
<sequence length="241" mass="24508">MSTTKIALVTGANRGIGAAIAEGLAERGMTVIVGARDARSSERVAGRFGGRAVPLDVTDDTSVRDAVASVRQWYGRVDVLVNNAGISGGATGQAPGEVDLAVVRGVFETNLFGVVRVTEAFLPLLREAVGARIVNVSSGTSSLAWQSDPGRSFASSRISVAYPASKAALNMLTVLYAKALAADGIAVNAVAPGACGTDFATALGLSLERTAEQGAGIAVHLATVPDSPTGAFLQDDGPVPW</sequence>
<keyword evidence="2" id="KW-0521">NADP</keyword>
<comment type="caution">
    <text evidence="5">The sequence shown here is derived from an EMBL/GenBank/DDBJ whole genome shotgun (WGS) entry which is preliminary data.</text>
</comment>
<dbReference type="PROSITE" id="PS00061">
    <property type="entry name" value="ADH_SHORT"/>
    <property type="match status" value="1"/>
</dbReference>
<dbReference type="Pfam" id="PF00106">
    <property type="entry name" value="adh_short"/>
    <property type="match status" value="1"/>
</dbReference>
<organism evidence="5 6">
    <name type="scientific">Rugosimonospora africana</name>
    <dbReference type="NCBI Taxonomy" id="556532"/>
    <lineage>
        <taxon>Bacteria</taxon>
        <taxon>Bacillati</taxon>
        <taxon>Actinomycetota</taxon>
        <taxon>Actinomycetes</taxon>
        <taxon>Micromonosporales</taxon>
        <taxon>Micromonosporaceae</taxon>
        <taxon>Rugosimonospora</taxon>
    </lineage>
</organism>
<dbReference type="PANTHER" id="PTHR43490">
    <property type="entry name" value="(+)-NEOMENTHOL DEHYDROGENASE"/>
    <property type="match status" value="1"/>
</dbReference>
<dbReference type="PRINTS" id="PR00081">
    <property type="entry name" value="GDHRDH"/>
</dbReference>
<reference evidence="5" key="1">
    <citation type="submission" date="2021-01" db="EMBL/GenBank/DDBJ databases">
        <title>Whole genome shotgun sequence of Rugosimonospora africana NBRC 104875.</title>
        <authorList>
            <person name="Komaki H."/>
            <person name="Tamura T."/>
        </authorList>
    </citation>
    <scope>NUCLEOTIDE SEQUENCE</scope>
    <source>
        <strain evidence="5">NBRC 104875</strain>
    </source>
</reference>
<keyword evidence="6" id="KW-1185">Reference proteome</keyword>
<dbReference type="RefSeq" id="WP_203923155.1">
    <property type="nucleotide sequence ID" value="NZ_BONZ01000084.1"/>
</dbReference>
<comment type="similarity">
    <text evidence="1 4">Belongs to the short-chain dehydrogenases/reductases (SDR) family.</text>
</comment>
<accession>A0A8J3VUY3</accession>
<dbReference type="Gene3D" id="3.40.50.720">
    <property type="entry name" value="NAD(P)-binding Rossmann-like Domain"/>
    <property type="match status" value="1"/>
</dbReference>
<keyword evidence="3" id="KW-0560">Oxidoreductase</keyword>
<dbReference type="EMBL" id="BONZ01000084">
    <property type="protein sequence ID" value="GIH19705.1"/>
    <property type="molecule type" value="Genomic_DNA"/>
</dbReference>
<evidence type="ECO:0000256" key="4">
    <source>
        <dbReference type="RuleBase" id="RU000363"/>
    </source>
</evidence>
<proteinExistence type="inferred from homology"/>
<dbReference type="InterPro" id="IPR036291">
    <property type="entry name" value="NAD(P)-bd_dom_sf"/>
</dbReference>